<evidence type="ECO:0000313" key="1">
    <source>
        <dbReference type="Proteomes" id="UP000093561"/>
    </source>
</evidence>
<accession>A0AAF5PZA6</accession>
<reference evidence="2" key="3">
    <citation type="submission" date="2024-02" db="UniProtKB">
        <authorList>
            <consortium name="WormBaseParasite"/>
        </authorList>
    </citation>
    <scope>IDENTIFICATION</scope>
    <source>
        <strain evidence="2">pt0022</strain>
    </source>
</reference>
<organism evidence="1 2">
    <name type="scientific">Wuchereria bancrofti</name>
    <dbReference type="NCBI Taxonomy" id="6293"/>
    <lineage>
        <taxon>Eukaryota</taxon>
        <taxon>Metazoa</taxon>
        <taxon>Ecdysozoa</taxon>
        <taxon>Nematoda</taxon>
        <taxon>Chromadorea</taxon>
        <taxon>Rhabditida</taxon>
        <taxon>Spirurina</taxon>
        <taxon>Spiruromorpha</taxon>
        <taxon>Filarioidea</taxon>
        <taxon>Onchocercidae</taxon>
        <taxon>Wuchereria</taxon>
    </lineage>
</organism>
<dbReference type="Proteomes" id="UP000093561">
    <property type="component" value="Unassembled WGS sequence"/>
</dbReference>
<dbReference type="AlphaFoldDB" id="A0AAF5PZA6"/>
<reference evidence="1" key="2">
    <citation type="journal article" date="2016" name="Mol. Ecol.">
        <title>Population genomics of the filarial nematode parasite Wuchereria bancrofti from mosquitoes.</title>
        <authorList>
            <person name="Small S.T."/>
            <person name="Reimer L.J."/>
            <person name="Tisch D.J."/>
            <person name="King C.L."/>
            <person name="Christensen B.M."/>
            <person name="Siba P.M."/>
            <person name="Kazura J.W."/>
            <person name="Serre D."/>
            <person name="Zimmerman P.A."/>
        </authorList>
    </citation>
    <scope>NUCLEOTIDE SEQUENCE</scope>
    <source>
        <strain evidence="1">pt0022</strain>
    </source>
</reference>
<evidence type="ECO:0000313" key="2">
    <source>
        <dbReference type="WBParaSite" id="mrna-Wban_07504"/>
    </source>
</evidence>
<sequence length="124" mass="14317">MATSLSQSAKPTVDRLIELLDEIKKLELLPPDRNLPLEEQKQQYEIKKRIVKDKAKRLEMYVGTLETINQKWLDFIQQITTTTKRKEEEESEVAILPHLGHQKFCCESFADTNGSWSSISNLGN</sequence>
<dbReference type="WBParaSite" id="mrna-Wban_07504">
    <property type="protein sequence ID" value="mrna-Wban_07504"/>
    <property type="gene ID" value="Wban_07504"/>
</dbReference>
<protein>
    <submittedName>
        <fullName evidence="2">Uncharacterized protein</fullName>
    </submittedName>
</protein>
<proteinExistence type="predicted"/>
<name>A0AAF5PZA6_WUCBA</name>
<reference evidence="1" key="1">
    <citation type="submission" date="2015-03" db="EMBL/GenBank/DDBJ databases">
        <title>Wuchereria bancrofti Genome Sequencing Papua New Guinea Strain.</title>
        <authorList>
            <person name="Small S.T."/>
            <person name="Serre D."/>
            <person name="Zimmerman P.A."/>
        </authorList>
    </citation>
    <scope>NUCLEOTIDE SEQUENCE [LARGE SCALE GENOMIC DNA]</scope>
    <source>
        <strain evidence="1">pt0022</strain>
    </source>
</reference>